<gene>
    <name evidence="2" type="ORF">CDAR_379941</name>
</gene>
<sequence length="98" mass="11052">MNGTVQPPHFEKILTNSRLPPTHTGWRNNATEEIEEIETFICDFPFDILMNQATFLETGQDQTSCYTKISSMIRATVVQEEESAFVLRNTGALSLALD</sequence>
<evidence type="ECO:0000313" key="3">
    <source>
        <dbReference type="Proteomes" id="UP001054837"/>
    </source>
</evidence>
<dbReference type="EMBL" id="BPLQ01000605">
    <property type="protein sequence ID" value="GIX73417.1"/>
    <property type="molecule type" value="Genomic_DNA"/>
</dbReference>
<dbReference type="AlphaFoldDB" id="A0AAV4MLL4"/>
<name>A0AAV4MLL4_9ARAC</name>
<keyword evidence="3" id="KW-1185">Reference proteome</keyword>
<comment type="caution">
    <text evidence="2">The sequence shown here is derived from an EMBL/GenBank/DDBJ whole genome shotgun (WGS) entry which is preliminary data.</text>
</comment>
<accession>A0AAV4MLL4</accession>
<proteinExistence type="predicted"/>
<evidence type="ECO:0000313" key="2">
    <source>
        <dbReference type="EMBL" id="GIX73417.1"/>
    </source>
</evidence>
<protein>
    <submittedName>
        <fullName evidence="2">Uncharacterized protein</fullName>
    </submittedName>
</protein>
<feature type="compositionally biased region" description="Polar residues" evidence="1">
    <location>
        <begin position="14"/>
        <end position="26"/>
    </location>
</feature>
<evidence type="ECO:0000256" key="1">
    <source>
        <dbReference type="SAM" id="MobiDB-lite"/>
    </source>
</evidence>
<reference evidence="2 3" key="1">
    <citation type="submission" date="2021-06" db="EMBL/GenBank/DDBJ databases">
        <title>Caerostris darwini draft genome.</title>
        <authorList>
            <person name="Kono N."/>
            <person name="Arakawa K."/>
        </authorList>
    </citation>
    <scope>NUCLEOTIDE SEQUENCE [LARGE SCALE GENOMIC DNA]</scope>
</reference>
<dbReference type="Proteomes" id="UP001054837">
    <property type="component" value="Unassembled WGS sequence"/>
</dbReference>
<feature type="region of interest" description="Disordered" evidence="1">
    <location>
        <begin position="1"/>
        <end position="26"/>
    </location>
</feature>
<organism evidence="2 3">
    <name type="scientific">Caerostris darwini</name>
    <dbReference type="NCBI Taxonomy" id="1538125"/>
    <lineage>
        <taxon>Eukaryota</taxon>
        <taxon>Metazoa</taxon>
        <taxon>Ecdysozoa</taxon>
        <taxon>Arthropoda</taxon>
        <taxon>Chelicerata</taxon>
        <taxon>Arachnida</taxon>
        <taxon>Araneae</taxon>
        <taxon>Araneomorphae</taxon>
        <taxon>Entelegynae</taxon>
        <taxon>Araneoidea</taxon>
        <taxon>Araneidae</taxon>
        <taxon>Caerostris</taxon>
    </lineage>
</organism>